<name>A0A6M3ZYM2_9BURK</name>
<dbReference type="Proteomes" id="UP000501648">
    <property type="component" value="Chromosome"/>
</dbReference>
<evidence type="ECO:0000313" key="1">
    <source>
        <dbReference type="EMBL" id="QJQ03795.1"/>
    </source>
</evidence>
<protein>
    <submittedName>
        <fullName evidence="1">Uncharacterized protein</fullName>
    </submittedName>
</protein>
<accession>A0A6M3ZYM2</accession>
<dbReference type="AlphaFoldDB" id="A0A6M3ZYM2"/>
<organism evidence="1 2">
    <name type="scientific">Herbaspirillum rubrisubalbicans Os34</name>
    <dbReference type="NCBI Taxonomy" id="1235827"/>
    <lineage>
        <taxon>Bacteria</taxon>
        <taxon>Pseudomonadati</taxon>
        <taxon>Pseudomonadota</taxon>
        <taxon>Betaproteobacteria</taxon>
        <taxon>Burkholderiales</taxon>
        <taxon>Oxalobacteraceae</taxon>
        <taxon>Herbaspirillum</taxon>
    </lineage>
</organism>
<evidence type="ECO:0000313" key="2">
    <source>
        <dbReference type="Proteomes" id="UP000501648"/>
    </source>
</evidence>
<sequence>MKMPSDGVKSLLSPKSIRFQRLREKTLNKISGRAKIEADEFDTWHQQALSLAKFDGYTVCMSMRAMPWMLTQRQQEVLIDRQSCLHE</sequence>
<reference evidence="1 2" key="1">
    <citation type="journal article" date="2012" name="J. Bacteriol.">
        <title>Genome sequence of the pathogenic Herbaspirillum seropedicae strain Os34, isolated from rice roots.</title>
        <authorList>
            <person name="Ye W."/>
            <person name="Ye S."/>
            <person name="Liu J."/>
            <person name="Chang S."/>
            <person name="Chen M."/>
            <person name="Zhu B."/>
            <person name="Guo L."/>
            <person name="An Q."/>
        </authorList>
    </citation>
    <scope>NUCLEOTIDE SEQUENCE [LARGE SCALE GENOMIC DNA]</scope>
    <source>
        <strain evidence="1 2">Os34</strain>
    </source>
</reference>
<proteinExistence type="predicted"/>
<gene>
    <name evidence="1" type="ORF">C798_27190</name>
</gene>
<dbReference type="EMBL" id="CP008956">
    <property type="protein sequence ID" value="QJQ03795.1"/>
    <property type="molecule type" value="Genomic_DNA"/>
</dbReference>